<proteinExistence type="predicted"/>
<protein>
    <submittedName>
        <fullName evidence="1">DUF3000 domain-containing protein</fullName>
    </submittedName>
</protein>
<organism evidence="1 2">
    <name type="scientific">Actinotalea lenta</name>
    <dbReference type="NCBI Taxonomy" id="3064654"/>
    <lineage>
        <taxon>Bacteria</taxon>
        <taxon>Bacillati</taxon>
        <taxon>Actinomycetota</taxon>
        <taxon>Actinomycetes</taxon>
        <taxon>Micrococcales</taxon>
        <taxon>Cellulomonadaceae</taxon>
        <taxon>Actinotalea</taxon>
    </lineage>
</organism>
<accession>A0ABT9DAG2</accession>
<name>A0ABT9DAG2_9CELL</name>
<dbReference type="Proteomes" id="UP001232536">
    <property type="component" value="Unassembled WGS sequence"/>
</dbReference>
<keyword evidence="2" id="KW-1185">Reference proteome</keyword>
<dbReference type="Pfam" id="PF11452">
    <property type="entry name" value="DUF3000"/>
    <property type="match status" value="1"/>
</dbReference>
<dbReference type="EMBL" id="JAUQYP010000001">
    <property type="protein sequence ID" value="MDO8107900.1"/>
    <property type="molecule type" value="Genomic_DNA"/>
</dbReference>
<dbReference type="InterPro" id="IPR021555">
    <property type="entry name" value="DUF3000"/>
</dbReference>
<dbReference type="RefSeq" id="WP_304601976.1">
    <property type="nucleotide sequence ID" value="NZ_JAUQYO010000001.1"/>
</dbReference>
<evidence type="ECO:0000313" key="2">
    <source>
        <dbReference type="Proteomes" id="UP001232536"/>
    </source>
</evidence>
<comment type="caution">
    <text evidence="1">The sequence shown here is derived from an EMBL/GenBank/DDBJ whole genome shotgun (WGS) entry which is preliminary data.</text>
</comment>
<gene>
    <name evidence="1" type="ORF">Q6348_11905</name>
</gene>
<sequence length="185" mass="19619">MTAEGTPSPFVQALHGLHDRRLRAEVRLSEVPAPSRIAPYAVALSAEVDPNGDGEDVGSGRFVLLHDPAGQETWDGTFRVVTLSRATLDPELSGDPLLCDVAWSWVVDALTGVPHRELGGTVTQIVSQSFGTLSERPDAVEVEIRASWSPEGDAGEHLQAWADLLCTAAGLPPLPSGVTALGRPR</sequence>
<evidence type="ECO:0000313" key="1">
    <source>
        <dbReference type="EMBL" id="MDO8107900.1"/>
    </source>
</evidence>
<reference evidence="1 2" key="1">
    <citation type="submission" date="2023-07" db="EMBL/GenBank/DDBJ databases">
        <title>Description of novel actinomycetes strains, isolated from tidal flat sediment.</title>
        <authorList>
            <person name="Lu C."/>
        </authorList>
    </citation>
    <scope>NUCLEOTIDE SEQUENCE [LARGE SCALE GENOMIC DNA]</scope>
    <source>
        <strain evidence="1 2">SYSU T00b441</strain>
    </source>
</reference>